<keyword evidence="1" id="KW-0175">Coiled coil</keyword>
<dbReference type="OrthoDB" id="2289818at2759"/>
<gene>
    <name evidence="2" type="primary">PARPA_13809.1 scaffold 47024</name>
</gene>
<keyword evidence="3" id="KW-1185">Reference proteome</keyword>
<feature type="coiled-coil region" evidence="1">
    <location>
        <begin position="356"/>
        <end position="401"/>
    </location>
</feature>
<dbReference type="EMBL" id="LN734024">
    <property type="protein sequence ID" value="CEP19494.1"/>
    <property type="molecule type" value="Genomic_DNA"/>
</dbReference>
<dbReference type="AlphaFoldDB" id="A0A0B7NWN0"/>
<dbReference type="Proteomes" id="UP000054107">
    <property type="component" value="Unassembled WGS sequence"/>
</dbReference>
<name>A0A0B7NWN0_9FUNG</name>
<evidence type="ECO:0000313" key="2">
    <source>
        <dbReference type="EMBL" id="CEP19494.1"/>
    </source>
</evidence>
<accession>A0A0B7NWN0</accession>
<sequence length="425" mass="49136">MFKNLATVHIGNVKTFVHLHKTQTELRELHPHDHSACLSIKKLEGSPDILQAQDHQPLEWKVDKCCSDPDKLVFDEEIHTLANLVVKGHNVATLFMEVEQEQKKSILDGLTTEVEPTNTKIEFAFFGFTDTYCYDLRRNVVCTSSSLIEKGLDHWMKSVNSIDEIWNLVSKGSKIPSVLKINILDISTNRFGSFFLFDLLEPKFIELLPSASTAADANVNGISNCFDNLRSLIKYVADAQNENDPPVVPVITDYYFLTHIVAKFICSQGQLAVFVHMNDIKRKKSLIQRLKTSCEQLSDLLSKKDEQQTEFVAQERRKWDKEAANIHSQAKHKRALLLNKHRNTFNRIKDITLSRISFLKKKMIQSEEENRQLKLKLEQLVKSQEKNKNMLSRELAILRSEREEFIEMFHDLEKTLREKNVDLNE</sequence>
<proteinExistence type="predicted"/>
<evidence type="ECO:0000256" key="1">
    <source>
        <dbReference type="SAM" id="Coils"/>
    </source>
</evidence>
<reference evidence="2 3" key="1">
    <citation type="submission" date="2014-09" db="EMBL/GenBank/DDBJ databases">
        <authorList>
            <person name="Ellenberger Sabrina"/>
        </authorList>
    </citation>
    <scope>NUCLEOTIDE SEQUENCE [LARGE SCALE GENOMIC DNA]</scope>
    <source>
        <strain evidence="2 3">CBS 412.66</strain>
    </source>
</reference>
<evidence type="ECO:0000313" key="3">
    <source>
        <dbReference type="Proteomes" id="UP000054107"/>
    </source>
</evidence>
<protein>
    <submittedName>
        <fullName evidence="2">Uncharacterized protein</fullName>
    </submittedName>
</protein>
<dbReference type="STRING" id="35722.A0A0B7NWN0"/>
<organism evidence="2 3">
    <name type="scientific">Parasitella parasitica</name>
    <dbReference type="NCBI Taxonomy" id="35722"/>
    <lineage>
        <taxon>Eukaryota</taxon>
        <taxon>Fungi</taxon>
        <taxon>Fungi incertae sedis</taxon>
        <taxon>Mucoromycota</taxon>
        <taxon>Mucoromycotina</taxon>
        <taxon>Mucoromycetes</taxon>
        <taxon>Mucorales</taxon>
        <taxon>Mucorineae</taxon>
        <taxon>Mucoraceae</taxon>
        <taxon>Parasitella</taxon>
    </lineage>
</organism>